<comment type="pathway">
    <text evidence="7">Bacterial outer membrane biogenesis; LPS lipid A biosynthesis.</text>
</comment>
<keyword evidence="3 7" id="KW-0808">Transferase</keyword>
<proteinExistence type="inferred from homology"/>
<dbReference type="KEGG" id="fli:Fleli_1508"/>
<dbReference type="GO" id="GO:0016410">
    <property type="term" value="F:N-acyltransferase activity"/>
    <property type="evidence" value="ECO:0007669"/>
    <property type="project" value="InterPro"/>
</dbReference>
<dbReference type="UniPathway" id="UPA00973"/>
<keyword evidence="10" id="KW-1185">Reference proteome</keyword>
<evidence type="ECO:0000256" key="1">
    <source>
        <dbReference type="ARBA" id="ARBA00022516"/>
    </source>
</evidence>
<name>I4AIZ5_BERLS</name>
<dbReference type="InterPro" id="IPR011004">
    <property type="entry name" value="Trimer_LpxA-like_sf"/>
</dbReference>
<evidence type="ECO:0000256" key="2">
    <source>
        <dbReference type="ARBA" id="ARBA00022556"/>
    </source>
</evidence>
<organism evidence="9 10">
    <name type="scientific">Bernardetia litoralis (strain ATCC 23117 / DSM 6794 / NBRC 15988 / NCIMB 1366 / Fx l1 / Sio-4)</name>
    <name type="common">Flexibacter litoralis</name>
    <dbReference type="NCBI Taxonomy" id="880071"/>
    <lineage>
        <taxon>Bacteria</taxon>
        <taxon>Pseudomonadati</taxon>
        <taxon>Bacteroidota</taxon>
        <taxon>Cytophagia</taxon>
        <taxon>Cytophagales</taxon>
        <taxon>Bernardetiaceae</taxon>
        <taxon>Bernardetia</taxon>
    </lineage>
</organism>
<dbReference type="NCBIfam" id="NF002060">
    <property type="entry name" value="PRK00892.1"/>
    <property type="match status" value="1"/>
</dbReference>
<keyword evidence="4 7" id="KW-0677">Repeat</keyword>
<comment type="subunit">
    <text evidence="7">Homotrimer.</text>
</comment>
<dbReference type="Proteomes" id="UP000006054">
    <property type="component" value="Chromosome"/>
</dbReference>
<dbReference type="GO" id="GO:0103118">
    <property type="term" value="F:UDP-3-O-[(3R)-3-hydroxyacyl]-glucosamine N-acyltransferase activity"/>
    <property type="evidence" value="ECO:0007669"/>
    <property type="project" value="UniProtKB-EC"/>
</dbReference>
<dbReference type="InterPro" id="IPR007691">
    <property type="entry name" value="LpxD"/>
</dbReference>
<keyword evidence="5 7" id="KW-0443">Lipid metabolism</keyword>
<feature type="domain" description="UDP-3-O-[3-hydroxymyristoyl] glucosamine N-acyltransferase non-repeat region" evidence="8">
    <location>
        <begin position="23"/>
        <end position="89"/>
    </location>
</feature>
<gene>
    <name evidence="7" type="primary">lpxD</name>
    <name evidence="9" type="ordered locus">Fleli_1508</name>
</gene>
<comment type="function">
    <text evidence="7">Catalyzes the N-acylation of UDP-3-O-acylglucosamine using 3-hydroxyacyl-ACP as the acyl donor. Is involved in the biosynthesis of lipid A, a phosphorylated glycolipid that anchors the lipopolysaccharide to the outer membrane of the cell.</text>
</comment>
<dbReference type="PANTHER" id="PTHR43378">
    <property type="entry name" value="UDP-3-O-ACYLGLUCOSAMINE N-ACYLTRANSFERASE"/>
    <property type="match status" value="1"/>
</dbReference>
<reference evidence="10" key="1">
    <citation type="submission" date="2012-06" db="EMBL/GenBank/DDBJ databases">
        <title>The complete genome of Flexibacter litoralis DSM 6794.</title>
        <authorList>
            <person name="Lucas S."/>
            <person name="Copeland A."/>
            <person name="Lapidus A."/>
            <person name="Glavina del Rio T."/>
            <person name="Dalin E."/>
            <person name="Tice H."/>
            <person name="Bruce D."/>
            <person name="Goodwin L."/>
            <person name="Pitluck S."/>
            <person name="Peters L."/>
            <person name="Ovchinnikova G."/>
            <person name="Lu M."/>
            <person name="Kyrpides N."/>
            <person name="Mavromatis K."/>
            <person name="Ivanova N."/>
            <person name="Brettin T."/>
            <person name="Detter J.C."/>
            <person name="Han C."/>
            <person name="Larimer F."/>
            <person name="Land M."/>
            <person name="Hauser L."/>
            <person name="Markowitz V."/>
            <person name="Cheng J.-F."/>
            <person name="Hugenholtz P."/>
            <person name="Woyke T."/>
            <person name="Wu D."/>
            <person name="Spring S."/>
            <person name="Lang E."/>
            <person name="Kopitz M."/>
            <person name="Brambilla E."/>
            <person name="Klenk H.-P."/>
            <person name="Eisen J.A."/>
        </authorList>
    </citation>
    <scope>NUCLEOTIDE SEQUENCE [LARGE SCALE GENOMIC DNA]</scope>
    <source>
        <strain evidence="10">ATCC 23117 / DSM 6794 / NBRC 15988 / NCIMB 1366 / Sio-4</strain>
    </source>
</reference>
<dbReference type="HOGENOM" id="CLU_049865_0_0_10"/>
<evidence type="ECO:0000256" key="4">
    <source>
        <dbReference type="ARBA" id="ARBA00022737"/>
    </source>
</evidence>
<dbReference type="NCBIfam" id="TIGR01853">
    <property type="entry name" value="lipid_A_lpxD"/>
    <property type="match status" value="1"/>
</dbReference>
<feature type="active site" description="Proton acceptor" evidence="7">
    <location>
        <position position="242"/>
    </location>
</feature>
<accession>I4AIZ5</accession>
<keyword evidence="1 7" id="KW-0444">Lipid biosynthesis</keyword>
<evidence type="ECO:0000256" key="3">
    <source>
        <dbReference type="ARBA" id="ARBA00022679"/>
    </source>
</evidence>
<comment type="catalytic activity">
    <reaction evidence="7">
        <text>a UDP-3-O-[(3R)-3-hydroxyacyl]-alpha-D-glucosamine + a (3R)-hydroxyacyl-[ACP] = a UDP-2-N,3-O-bis[(3R)-3-hydroxyacyl]-alpha-D-glucosamine + holo-[ACP] + H(+)</text>
        <dbReference type="Rhea" id="RHEA:53836"/>
        <dbReference type="Rhea" id="RHEA-COMP:9685"/>
        <dbReference type="Rhea" id="RHEA-COMP:9945"/>
        <dbReference type="ChEBI" id="CHEBI:15378"/>
        <dbReference type="ChEBI" id="CHEBI:64479"/>
        <dbReference type="ChEBI" id="CHEBI:78827"/>
        <dbReference type="ChEBI" id="CHEBI:137740"/>
        <dbReference type="ChEBI" id="CHEBI:137748"/>
        <dbReference type="EC" id="2.3.1.191"/>
    </reaction>
</comment>
<dbReference type="HAMAP" id="MF_00523">
    <property type="entry name" value="LpxD"/>
    <property type="match status" value="1"/>
</dbReference>
<dbReference type="SUPFAM" id="SSF51161">
    <property type="entry name" value="Trimeric LpxA-like enzymes"/>
    <property type="match status" value="1"/>
</dbReference>
<dbReference type="EMBL" id="CP003345">
    <property type="protein sequence ID" value="AFM03930.1"/>
    <property type="molecule type" value="Genomic_DNA"/>
</dbReference>
<sequence length="344" mass="36575">MELTTQAIANLVGGKVEGDEKAKINTVAKIQEGEAGAIAFLANPKYENFIYETQATAVLVSETFEAKESISTTLIRVPDAYTAFGKLLTAYQQMTQMKKVGIEKPSFQASTSNWGEDVYLGAFSYVGENTLIGNNVKIYPNSYIGDNCRIDDDTIIYAGVKIYSNTKIGKNCVIHSGAVLGSDGFGFAPQKDGSFEAIPQIGNVVLEDNVSIGANAAIDCATMGSTLLKKGVKIDNLVQIAHNVQIGKNTVIAAQSGVSGSSEIGENCILAGQVGIVGHIKIADKVTIAAQSGVSKTYTKTGGNLLGSPANEHHQQIKNFVVMKNLSSLKKKVDDLDRKINSND</sequence>
<dbReference type="RefSeq" id="WP_014797387.1">
    <property type="nucleotide sequence ID" value="NC_018018.1"/>
</dbReference>
<evidence type="ECO:0000313" key="10">
    <source>
        <dbReference type="Proteomes" id="UP000006054"/>
    </source>
</evidence>
<dbReference type="InterPro" id="IPR001451">
    <property type="entry name" value="Hexapep"/>
</dbReference>
<keyword evidence="2 7" id="KW-0441">Lipid A biosynthesis</keyword>
<dbReference type="Pfam" id="PF00132">
    <property type="entry name" value="Hexapep"/>
    <property type="match status" value="3"/>
</dbReference>
<dbReference type="Gene3D" id="3.40.1390.10">
    <property type="entry name" value="MurE/MurF, N-terminal domain"/>
    <property type="match status" value="1"/>
</dbReference>
<dbReference type="CDD" id="cd03352">
    <property type="entry name" value="LbH_LpxD"/>
    <property type="match status" value="1"/>
</dbReference>
<evidence type="ECO:0000256" key="6">
    <source>
        <dbReference type="ARBA" id="ARBA00023315"/>
    </source>
</evidence>
<keyword evidence="6 7" id="KW-0012">Acyltransferase</keyword>
<dbReference type="OrthoDB" id="9784739at2"/>
<dbReference type="PATRIC" id="fig|880071.3.peg.1489"/>
<evidence type="ECO:0000259" key="8">
    <source>
        <dbReference type="Pfam" id="PF04613"/>
    </source>
</evidence>
<dbReference type="InterPro" id="IPR020573">
    <property type="entry name" value="UDP_GlcNAc_AcTrfase_non-rep"/>
</dbReference>
<dbReference type="AlphaFoldDB" id="I4AIZ5"/>
<dbReference type="EC" id="2.3.1.191" evidence="7"/>
<dbReference type="eggNOG" id="COG1044">
    <property type="taxonomic scope" value="Bacteria"/>
</dbReference>
<protein>
    <recommendedName>
        <fullName evidence="7">UDP-3-O-acylglucosamine N-acyltransferase</fullName>
        <ecNumber evidence="7">2.3.1.191</ecNumber>
    </recommendedName>
</protein>
<dbReference type="PANTHER" id="PTHR43378:SF2">
    <property type="entry name" value="UDP-3-O-ACYLGLUCOSAMINE N-ACYLTRANSFERASE 1, MITOCHONDRIAL-RELATED"/>
    <property type="match status" value="1"/>
</dbReference>
<evidence type="ECO:0000313" key="9">
    <source>
        <dbReference type="EMBL" id="AFM03930.1"/>
    </source>
</evidence>
<comment type="similarity">
    <text evidence="7">Belongs to the transferase hexapeptide repeat family. LpxD subfamily.</text>
</comment>
<dbReference type="Gene3D" id="2.160.10.10">
    <property type="entry name" value="Hexapeptide repeat proteins"/>
    <property type="match status" value="1"/>
</dbReference>
<dbReference type="Pfam" id="PF04613">
    <property type="entry name" value="LpxD"/>
    <property type="match status" value="1"/>
</dbReference>
<dbReference type="GO" id="GO:0009245">
    <property type="term" value="P:lipid A biosynthetic process"/>
    <property type="evidence" value="ECO:0007669"/>
    <property type="project" value="UniProtKB-UniRule"/>
</dbReference>
<dbReference type="STRING" id="880071.Fleli_1508"/>
<evidence type="ECO:0000256" key="5">
    <source>
        <dbReference type="ARBA" id="ARBA00023098"/>
    </source>
</evidence>
<evidence type="ECO:0000256" key="7">
    <source>
        <dbReference type="HAMAP-Rule" id="MF_00523"/>
    </source>
</evidence>
<dbReference type="GO" id="GO:0016020">
    <property type="term" value="C:membrane"/>
    <property type="evidence" value="ECO:0007669"/>
    <property type="project" value="GOC"/>
</dbReference>